<evidence type="ECO:0000313" key="5">
    <source>
        <dbReference type="Proteomes" id="UP000286211"/>
    </source>
</evidence>
<sequence>MMSIYTNKSDLFMSAAEDINNDTNKCYFLVVPHSAYYSCLLLMKHLCYKKFGINNENEMKNDVDSTLHGSHEIMIGYVRKRMTQACTSIMDKKKVVEFANKIGQLKKLRTKADYEEVDITSTQSNQAIELAQDVRNILKHFRYGSV</sequence>
<evidence type="ECO:0008006" key="7">
    <source>
        <dbReference type="Google" id="ProtNLM"/>
    </source>
</evidence>
<dbReference type="Gene3D" id="1.20.120.330">
    <property type="entry name" value="Nucleotidyltransferases domain 2"/>
    <property type="match status" value="1"/>
</dbReference>
<dbReference type="Proteomes" id="UP000286501">
    <property type="component" value="Unassembled WGS sequence"/>
</dbReference>
<dbReference type="Proteomes" id="UP000285776">
    <property type="component" value="Unassembled WGS sequence"/>
</dbReference>
<dbReference type="AlphaFoldDB" id="A0A3R6H191"/>
<evidence type="ECO:0000313" key="4">
    <source>
        <dbReference type="Proteomes" id="UP000285776"/>
    </source>
</evidence>
<accession>A0A3R6H191</accession>
<proteinExistence type="predicted"/>
<evidence type="ECO:0000313" key="3">
    <source>
        <dbReference type="EMBL" id="RHK09604.1"/>
    </source>
</evidence>
<name>A0A3R6H191_9BACT</name>
<dbReference type="EMBL" id="QRNB01000050">
    <property type="protein sequence ID" value="RHK09604.1"/>
    <property type="molecule type" value="Genomic_DNA"/>
</dbReference>
<evidence type="ECO:0000313" key="2">
    <source>
        <dbReference type="EMBL" id="RHG60711.1"/>
    </source>
</evidence>
<dbReference type="EMBL" id="QSAV01000038">
    <property type="protein sequence ID" value="RGW77208.1"/>
    <property type="molecule type" value="Genomic_DNA"/>
</dbReference>
<evidence type="ECO:0000313" key="1">
    <source>
        <dbReference type="EMBL" id="RGW77208.1"/>
    </source>
</evidence>
<dbReference type="EMBL" id="QRIN01000129">
    <property type="protein sequence ID" value="RHG60711.1"/>
    <property type="molecule type" value="Genomic_DNA"/>
</dbReference>
<organism evidence="1 4">
    <name type="scientific">Segatella copri</name>
    <dbReference type="NCBI Taxonomy" id="165179"/>
    <lineage>
        <taxon>Bacteria</taxon>
        <taxon>Pseudomonadati</taxon>
        <taxon>Bacteroidota</taxon>
        <taxon>Bacteroidia</taxon>
        <taxon>Bacteroidales</taxon>
        <taxon>Prevotellaceae</taxon>
        <taxon>Segatella</taxon>
    </lineage>
</organism>
<evidence type="ECO:0000313" key="6">
    <source>
        <dbReference type="Proteomes" id="UP000286501"/>
    </source>
</evidence>
<gene>
    <name evidence="3" type="ORF">DW079_09995</name>
    <name evidence="2" type="ORF">DW250_15800</name>
    <name evidence="1" type="ORF">DWV53_11285</name>
</gene>
<dbReference type="RefSeq" id="WP_118153928.1">
    <property type="nucleotide sequence ID" value="NZ_JAPDUW010000002.1"/>
</dbReference>
<comment type="caution">
    <text evidence="1">The sequence shown here is derived from an EMBL/GenBank/DDBJ whole genome shotgun (WGS) entry which is preliminary data.</text>
</comment>
<dbReference type="Proteomes" id="UP000286211">
    <property type="component" value="Unassembled WGS sequence"/>
</dbReference>
<protein>
    <recommendedName>
        <fullName evidence="7">HEPN domain-containing protein</fullName>
    </recommendedName>
</protein>
<reference evidence="4 5" key="1">
    <citation type="submission" date="2018-08" db="EMBL/GenBank/DDBJ databases">
        <title>A genome reference for cultivated species of the human gut microbiota.</title>
        <authorList>
            <person name="Zou Y."/>
            <person name="Xue W."/>
            <person name="Luo G."/>
        </authorList>
    </citation>
    <scope>NUCLEOTIDE SEQUENCE [LARGE SCALE GENOMIC DNA]</scope>
    <source>
        <strain evidence="1 4">AF10-17</strain>
        <strain evidence="3 5">AF46-2NS</strain>
        <strain evidence="2 6">AM22-1</strain>
    </source>
</reference>